<sequence length="88" mass="9484">MSRYMQDASAGRGEGRCNWLTEMELAERAHVLKMLARELGQDTAPAIAELAKHGLDAALAVLAVAVGTSVSDAYLRQRALWRAGQSLS</sequence>
<protein>
    <submittedName>
        <fullName evidence="1">Uncharacterized protein</fullName>
    </submittedName>
</protein>
<dbReference type="AlphaFoldDB" id="A0A0J8AKY5"/>
<dbReference type="EMBL" id="JACU01000005">
    <property type="protein sequence ID" value="KMS55295.1"/>
    <property type="molecule type" value="Genomic_DNA"/>
</dbReference>
<name>A0A0J8AKY5_9SPHN</name>
<accession>A0A0J8AKY5</accession>
<comment type="caution">
    <text evidence="1">The sequence shown here is derived from an EMBL/GenBank/DDBJ whole genome shotgun (WGS) entry which is preliminary data.</text>
</comment>
<proteinExistence type="predicted"/>
<organism evidence="1 2">
    <name type="scientific">Novosphingobium barchaimii LL02</name>
    <dbReference type="NCBI Taxonomy" id="1114963"/>
    <lineage>
        <taxon>Bacteria</taxon>
        <taxon>Pseudomonadati</taxon>
        <taxon>Pseudomonadota</taxon>
        <taxon>Alphaproteobacteria</taxon>
        <taxon>Sphingomonadales</taxon>
        <taxon>Sphingomonadaceae</taxon>
        <taxon>Novosphingobium</taxon>
    </lineage>
</organism>
<evidence type="ECO:0000313" key="2">
    <source>
        <dbReference type="Proteomes" id="UP000052268"/>
    </source>
</evidence>
<dbReference type="OrthoDB" id="7509144at2"/>
<dbReference type="Proteomes" id="UP000052268">
    <property type="component" value="Unassembled WGS sequence"/>
</dbReference>
<gene>
    <name evidence="1" type="ORF">V474_19865</name>
</gene>
<keyword evidence="2" id="KW-1185">Reference proteome</keyword>
<evidence type="ECO:0000313" key="1">
    <source>
        <dbReference type="EMBL" id="KMS55295.1"/>
    </source>
</evidence>
<reference evidence="1 2" key="1">
    <citation type="journal article" date="2015" name="G3 (Bethesda)">
        <title>Insights into Ongoing Evolution of the Hexachlorocyclohexane Catabolic Pathway from Comparative Genomics of Ten Sphingomonadaceae Strains.</title>
        <authorList>
            <person name="Pearce S.L."/>
            <person name="Oakeshott J.G."/>
            <person name="Pandey G."/>
        </authorList>
    </citation>
    <scope>NUCLEOTIDE SEQUENCE [LARGE SCALE GENOMIC DNA]</scope>
    <source>
        <strain evidence="1 2">LL02</strain>
    </source>
</reference>
<dbReference type="RefSeq" id="WP_059151958.1">
    <property type="nucleotide sequence ID" value="NZ_KQ130454.1"/>
</dbReference>
<dbReference type="PATRIC" id="fig|1114963.3.peg.2810"/>